<accession>A0A6M1LKA0</accession>
<dbReference type="PROSITE" id="PS00061">
    <property type="entry name" value="ADH_SHORT"/>
    <property type="match status" value="1"/>
</dbReference>
<evidence type="ECO:0000313" key="2">
    <source>
        <dbReference type="EMBL" id="NGM20750.1"/>
    </source>
</evidence>
<evidence type="ECO:0000256" key="1">
    <source>
        <dbReference type="ARBA" id="ARBA00006484"/>
    </source>
</evidence>
<protein>
    <submittedName>
        <fullName evidence="2">SDR family oxidoreductase</fullName>
    </submittedName>
</protein>
<dbReference type="PRINTS" id="PR00081">
    <property type="entry name" value="GDHRDH"/>
</dbReference>
<dbReference type="PANTHER" id="PTHR42760">
    <property type="entry name" value="SHORT-CHAIN DEHYDROGENASES/REDUCTASES FAMILY MEMBER"/>
    <property type="match status" value="1"/>
</dbReference>
<dbReference type="Proteomes" id="UP000475385">
    <property type="component" value="Unassembled WGS sequence"/>
</dbReference>
<keyword evidence="3" id="KW-1185">Reference proteome</keyword>
<dbReference type="Pfam" id="PF13561">
    <property type="entry name" value="adh_short_C2"/>
    <property type="match status" value="1"/>
</dbReference>
<dbReference type="AlphaFoldDB" id="A0A6M1LKA0"/>
<comment type="caution">
    <text evidence="2">The sequence shown here is derived from an EMBL/GenBank/DDBJ whole genome shotgun (WGS) entry which is preliminary data.</text>
</comment>
<comment type="similarity">
    <text evidence="1">Belongs to the short-chain dehydrogenases/reductases (SDR) family.</text>
</comment>
<name>A0A6M1LKA0_9PROT</name>
<dbReference type="GO" id="GO:0030497">
    <property type="term" value="P:fatty acid elongation"/>
    <property type="evidence" value="ECO:0007669"/>
    <property type="project" value="TreeGrafter"/>
</dbReference>
<dbReference type="PANTHER" id="PTHR42760:SF135">
    <property type="entry name" value="BLL7886 PROTEIN"/>
    <property type="match status" value="1"/>
</dbReference>
<evidence type="ECO:0000313" key="3">
    <source>
        <dbReference type="Proteomes" id="UP000475385"/>
    </source>
</evidence>
<proteinExistence type="inferred from homology"/>
<gene>
    <name evidence="2" type="ORF">G3576_12065</name>
</gene>
<dbReference type="FunFam" id="3.40.50.720:FF:000084">
    <property type="entry name" value="Short-chain dehydrogenase reductase"/>
    <property type="match status" value="1"/>
</dbReference>
<sequence>MVTGAAGGIGSATARELSARGATLALADRAAPSVEGALNLAVDVTDSTQVRAMVQRVVAKLGRLDILVNVAGTVSMGAAATLPEAEWDRVMAVNLKGSFLCCQAVIPAMRANRHGRIINIGSIIGKNGGNARPWIDPAEQDRASNVAYGVSKAGVHAMTAFLARELAPDGITVNAVAPGPIASAMTTNFPAALQALIPVGRMGRAEEVAAAIAFLAGPETGFITGEVLDINGGMWSD</sequence>
<dbReference type="SUPFAM" id="SSF51735">
    <property type="entry name" value="NAD(P)-binding Rossmann-fold domains"/>
    <property type="match status" value="1"/>
</dbReference>
<organism evidence="2 3">
    <name type="scientific">Falsiroseomonas algicola</name>
    <dbReference type="NCBI Taxonomy" id="2716930"/>
    <lineage>
        <taxon>Bacteria</taxon>
        <taxon>Pseudomonadati</taxon>
        <taxon>Pseudomonadota</taxon>
        <taxon>Alphaproteobacteria</taxon>
        <taxon>Acetobacterales</taxon>
        <taxon>Roseomonadaceae</taxon>
        <taxon>Falsiroseomonas</taxon>
    </lineage>
</organism>
<dbReference type="EMBL" id="JAAIKB010000004">
    <property type="protein sequence ID" value="NGM20750.1"/>
    <property type="molecule type" value="Genomic_DNA"/>
</dbReference>
<dbReference type="PRINTS" id="PR00080">
    <property type="entry name" value="SDRFAMILY"/>
</dbReference>
<reference evidence="2 3" key="1">
    <citation type="submission" date="2020-03" db="EMBL/GenBank/DDBJ databases">
        <title>Roseomonas stagni sp. nov., isolated from pond water in Japan.</title>
        <authorList>
            <person name="Furuhata K."/>
            <person name="Miyamoto H."/>
            <person name="Goto K."/>
        </authorList>
    </citation>
    <scope>NUCLEOTIDE SEQUENCE [LARGE SCALE GENOMIC DNA]</scope>
    <source>
        <strain evidence="2 3">PeD5</strain>
    </source>
</reference>
<dbReference type="Gene3D" id="3.40.50.720">
    <property type="entry name" value="NAD(P)-binding Rossmann-like Domain"/>
    <property type="match status" value="1"/>
</dbReference>
<dbReference type="InterPro" id="IPR036291">
    <property type="entry name" value="NAD(P)-bd_dom_sf"/>
</dbReference>
<dbReference type="GO" id="GO:0016616">
    <property type="term" value="F:oxidoreductase activity, acting on the CH-OH group of donors, NAD or NADP as acceptor"/>
    <property type="evidence" value="ECO:0007669"/>
    <property type="project" value="TreeGrafter"/>
</dbReference>
<dbReference type="InterPro" id="IPR020904">
    <property type="entry name" value="Sc_DH/Rdtase_CS"/>
</dbReference>
<dbReference type="InterPro" id="IPR002347">
    <property type="entry name" value="SDR_fam"/>
</dbReference>